<dbReference type="InterPro" id="IPR005119">
    <property type="entry name" value="LysR_subst-bd"/>
</dbReference>
<feature type="domain" description="LysR substrate-binding" evidence="1">
    <location>
        <begin position="2"/>
        <end position="78"/>
    </location>
</feature>
<comment type="caution">
    <text evidence="2">The sequence shown here is derived from an EMBL/GenBank/DDBJ whole genome shotgun (WGS) entry which is preliminary data.</text>
</comment>
<name>A0A645EPT6_9ZZZZ</name>
<proteinExistence type="predicted"/>
<accession>A0A645EPT6</accession>
<dbReference type="EMBL" id="VSSQ01049950">
    <property type="protein sequence ID" value="MPN04028.1"/>
    <property type="molecule type" value="Genomic_DNA"/>
</dbReference>
<reference evidence="2" key="1">
    <citation type="submission" date="2019-08" db="EMBL/GenBank/DDBJ databases">
        <authorList>
            <person name="Kucharzyk K."/>
            <person name="Murdoch R.W."/>
            <person name="Higgins S."/>
            <person name="Loffler F."/>
        </authorList>
    </citation>
    <scope>NUCLEOTIDE SEQUENCE</scope>
</reference>
<dbReference type="SUPFAM" id="SSF53850">
    <property type="entry name" value="Periplasmic binding protein-like II"/>
    <property type="match status" value="1"/>
</dbReference>
<sequence length="79" mass="8933">MRPAFLCDDARTVVDLVEKGCGTGIVPLSATLALKQPNIIIQTITDCLITSRIDLIQPEHPYRNAYVEEFRQFIIQQCQ</sequence>
<evidence type="ECO:0000313" key="2">
    <source>
        <dbReference type="EMBL" id="MPN04028.1"/>
    </source>
</evidence>
<protein>
    <recommendedName>
        <fullName evidence="1">LysR substrate-binding domain-containing protein</fullName>
    </recommendedName>
</protein>
<dbReference type="Pfam" id="PF03466">
    <property type="entry name" value="LysR_substrate"/>
    <property type="match status" value="1"/>
</dbReference>
<dbReference type="AlphaFoldDB" id="A0A645EPT6"/>
<evidence type="ECO:0000259" key="1">
    <source>
        <dbReference type="Pfam" id="PF03466"/>
    </source>
</evidence>
<organism evidence="2">
    <name type="scientific">bioreactor metagenome</name>
    <dbReference type="NCBI Taxonomy" id="1076179"/>
    <lineage>
        <taxon>unclassified sequences</taxon>
        <taxon>metagenomes</taxon>
        <taxon>ecological metagenomes</taxon>
    </lineage>
</organism>
<gene>
    <name evidence="2" type="ORF">SDC9_151264</name>
</gene>